<protein>
    <submittedName>
        <fullName evidence="3">4-phosphopantetheinyl transferase family protein</fullName>
    </submittedName>
</protein>
<evidence type="ECO:0000256" key="1">
    <source>
        <dbReference type="ARBA" id="ARBA00022679"/>
    </source>
</evidence>
<proteinExistence type="predicted"/>
<dbReference type="GO" id="GO:0000287">
    <property type="term" value="F:magnesium ion binding"/>
    <property type="evidence" value="ECO:0007669"/>
    <property type="project" value="InterPro"/>
</dbReference>
<organism evidence="3 4">
    <name type="scientific">Leptonema illini</name>
    <dbReference type="NCBI Taxonomy" id="183"/>
    <lineage>
        <taxon>Bacteria</taxon>
        <taxon>Pseudomonadati</taxon>
        <taxon>Spirochaetota</taxon>
        <taxon>Spirochaetia</taxon>
        <taxon>Leptospirales</taxon>
        <taxon>Leptospiraceae</taxon>
        <taxon>Leptonema</taxon>
    </lineage>
</organism>
<dbReference type="SUPFAM" id="SSF56214">
    <property type="entry name" value="4'-phosphopantetheinyl transferase"/>
    <property type="match status" value="1"/>
</dbReference>
<dbReference type="AlphaFoldDB" id="A0A833M2U5"/>
<dbReference type="InterPro" id="IPR008278">
    <property type="entry name" value="4-PPantetheinyl_Trfase_dom"/>
</dbReference>
<dbReference type="Pfam" id="PF01648">
    <property type="entry name" value="ACPS"/>
    <property type="match status" value="1"/>
</dbReference>
<evidence type="ECO:0000259" key="2">
    <source>
        <dbReference type="Pfam" id="PF01648"/>
    </source>
</evidence>
<name>A0A833M2U5_9LEPT</name>
<evidence type="ECO:0000313" key="4">
    <source>
        <dbReference type="Proteomes" id="UP000460298"/>
    </source>
</evidence>
<reference evidence="3 4" key="1">
    <citation type="submission" date="2019-10" db="EMBL/GenBank/DDBJ databases">
        <title>Extracellular Electron Transfer in a Candidatus Methanoperedens spp. Enrichment Culture.</title>
        <authorList>
            <person name="Berger S."/>
            <person name="Rangel Shaw D."/>
            <person name="Berben T."/>
            <person name="In 'T Zandt M."/>
            <person name="Frank J."/>
            <person name="Reimann J."/>
            <person name="Jetten M.S.M."/>
            <person name="Welte C.U."/>
        </authorList>
    </citation>
    <scope>NUCLEOTIDE SEQUENCE [LARGE SCALE GENOMIC DNA]</scope>
    <source>
        <strain evidence="3">SB12</strain>
    </source>
</reference>
<feature type="domain" description="4'-phosphopantetheinyl transferase" evidence="2">
    <location>
        <begin position="12"/>
        <end position="88"/>
    </location>
</feature>
<dbReference type="Gene3D" id="3.90.470.20">
    <property type="entry name" value="4'-phosphopantetheinyl transferase domain"/>
    <property type="match status" value="1"/>
</dbReference>
<dbReference type="GO" id="GO:0008897">
    <property type="term" value="F:holo-[acyl-carrier-protein] synthase activity"/>
    <property type="evidence" value="ECO:0007669"/>
    <property type="project" value="InterPro"/>
</dbReference>
<accession>A0A833M2U5</accession>
<sequence length="247" mass="28556">MGIFLRDPHFVFGNDVVDLFEERDRSAAFLDRYVRKICTDAEASFLRKEDDFEEALWKVWALKESAFKAVNRRDRSRSFRYRELEVQPGFHAVHDHGTGLALEASVFFERQSRFETESRKETDCQCVVGIAWSAPAEEDALLVSWIDHVEEEADLSREVREQAASILRDLEIDASADIVQRRPAPDGELLPPVLDLPYGEAPVSLSHHGRLVMTTMHLDTSVERYLKHWQDRPTLRDGRRIFFLPAN</sequence>
<keyword evidence="1 3" id="KW-0808">Transferase</keyword>
<dbReference type="Proteomes" id="UP000460298">
    <property type="component" value="Unassembled WGS sequence"/>
</dbReference>
<comment type="caution">
    <text evidence="3">The sequence shown here is derived from an EMBL/GenBank/DDBJ whole genome shotgun (WGS) entry which is preliminary data.</text>
</comment>
<evidence type="ECO:0000313" key="3">
    <source>
        <dbReference type="EMBL" id="KAB2934033.1"/>
    </source>
</evidence>
<dbReference type="EMBL" id="WBUI01000004">
    <property type="protein sequence ID" value="KAB2934033.1"/>
    <property type="molecule type" value="Genomic_DNA"/>
</dbReference>
<dbReference type="InterPro" id="IPR037143">
    <property type="entry name" value="4-PPantetheinyl_Trfase_dom_sf"/>
</dbReference>
<gene>
    <name evidence="3" type="ORF">F9K24_06090</name>
</gene>